<sequence>MAVLVVAGLSSCLSGENGGYSSAPVNLVNFGDSTAIDNDFTGLQQAMFFSIENDSLWYSSSRGYYKSFEITGAGIKWTGKPIEDSEVKSGYLQVYDAGEFIKLGDFNKELFQQEGGGYYDLLDFNEEAARVLASQMNNPKISDVPFQGVLDQVVIEGVDEAKKGKFEVVFIVKVTF</sequence>
<organism evidence="1 2">
    <name type="scientific">Persicobacter diffluens</name>
    <dbReference type="NCBI Taxonomy" id="981"/>
    <lineage>
        <taxon>Bacteria</taxon>
        <taxon>Pseudomonadati</taxon>
        <taxon>Bacteroidota</taxon>
        <taxon>Cytophagia</taxon>
        <taxon>Cytophagales</taxon>
        <taxon>Persicobacteraceae</taxon>
        <taxon>Persicobacter</taxon>
    </lineage>
</organism>
<gene>
    <name evidence="1" type="ORF">PEDI_45250</name>
</gene>
<comment type="caution">
    <text evidence="1">The sequence shown here is derived from an EMBL/GenBank/DDBJ whole genome shotgun (WGS) entry which is preliminary data.</text>
</comment>
<dbReference type="AlphaFoldDB" id="A0AAN5APL7"/>
<proteinExistence type="predicted"/>
<dbReference type="EMBL" id="BQKE01000003">
    <property type="protein sequence ID" value="GJM63973.1"/>
    <property type="molecule type" value="Genomic_DNA"/>
</dbReference>
<accession>A0AAN5APL7</accession>
<dbReference type="Proteomes" id="UP001310022">
    <property type="component" value="Unassembled WGS sequence"/>
</dbReference>
<protein>
    <submittedName>
        <fullName evidence="1">Uncharacterized protein</fullName>
    </submittedName>
</protein>
<evidence type="ECO:0000313" key="2">
    <source>
        <dbReference type="Proteomes" id="UP001310022"/>
    </source>
</evidence>
<reference evidence="1 2" key="1">
    <citation type="submission" date="2021-12" db="EMBL/GenBank/DDBJ databases">
        <title>Genome sequencing of bacteria with rrn-lacking chromosome and rrn-plasmid.</title>
        <authorList>
            <person name="Anda M."/>
            <person name="Iwasaki W."/>
        </authorList>
    </citation>
    <scope>NUCLEOTIDE SEQUENCE [LARGE SCALE GENOMIC DNA]</scope>
    <source>
        <strain evidence="1 2">NBRC 15940</strain>
    </source>
</reference>
<evidence type="ECO:0000313" key="1">
    <source>
        <dbReference type="EMBL" id="GJM63973.1"/>
    </source>
</evidence>
<name>A0AAN5APL7_9BACT</name>
<keyword evidence="2" id="KW-1185">Reference proteome</keyword>